<evidence type="ECO:0000313" key="4">
    <source>
        <dbReference type="EMBL" id="HIU49652.1"/>
    </source>
</evidence>
<feature type="domain" description="Transcobalamin-like C-terminal" evidence="3">
    <location>
        <begin position="169"/>
        <end position="246"/>
    </location>
</feature>
<evidence type="ECO:0000256" key="1">
    <source>
        <dbReference type="SAM" id="MobiDB-lite"/>
    </source>
</evidence>
<protein>
    <submittedName>
        <fullName evidence="4">DUF4430 domain-containing protein</fullName>
    </submittedName>
</protein>
<reference evidence="4" key="2">
    <citation type="journal article" date="2021" name="PeerJ">
        <title>Extensive microbial diversity within the chicken gut microbiome revealed by metagenomics and culture.</title>
        <authorList>
            <person name="Gilroy R."/>
            <person name="Ravi A."/>
            <person name="Getino M."/>
            <person name="Pursley I."/>
            <person name="Horton D.L."/>
            <person name="Alikhan N.F."/>
            <person name="Baker D."/>
            <person name="Gharbi K."/>
            <person name="Hall N."/>
            <person name="Watson M."/>
            <person name="Adriaenssens E.M."/>
            <person name="Foster-Nyarko E."/>
            <person name="Jarju S."/>
            <person name="Secka A."/>
            <person name="Antonio M."/>
            <person name="Oren A."/>
            <person name="Chaudhuri R.R."/>
            <person name="La Ragione R."/>
            <person name="Hildebrand F."/>
            <person name="Pallen M.J."/>
        </authorList>
    </citation>
    <scope>NUCLEOTIDE SEQUENCE</scope>
    <source>
        <strain evidence="4">ChiGjej1B1-1684</strain>
    </source>
</reference>
<dbReference type="EMBL" id="DVNG01000019">
    <property type="protein sequence ID" value="HIU49652.1"/>
    <property type="molecule type" value="Genomic_DNA"/>
</dbReference>
<feature type="compositionally biased region" description="Low complexity" evidence="1">
    <location>
        <begin position="31"/>
        <end position="49"/>
    </location>
</feature>
<sequence length="259" mass="27496">MSKKRISALLMALTLAVVMIFSGCTSDDNSATTETVKSTATTEKTTAEGTTDKTDETENLTSSTDAQEETAAQSTQVVKATEKQENSNSGNSDKTPVATAPESTTQQATEPATAKPTEAPTEPQAKTCTININCSTILNNMDKLKEEKKGIVPANGVILSGCEIEVQEGDSVYDVLVRACQQNKIHMDADYTPAYGSAYIKGIANLYERDCGSLSGWTYRVNGVFPSVGCSSYDANEGDVIEFLYTCDLGADVGNGFNG</sequence>
<name>A0A9D1LX99_9FIRM</name>
<feature type="signal peptide" evidence="2">
    <location>
        <begin position="1"/>
        <end position="27"/>
    </location>
</feature>
<feature type="compositionally biased region" description="Low complexity" evidence="1">
    <location>
        <begin position="104"/>
        <end position="124"/>
    </location>
</feature>
<dbReference type="PROSITE" id="PS51257">
    <property type="entry name" value="PROKAR_LIPOPROTEIN"/>
    <property type="match status" value="1"/>
</dbReference>
<reference evidence="4" key="1">
    <citation type="submission" date="2020-10" db="EMBL/GenBank/DDBJ databases">
        <authorList>
            <person name="Gilroy R."/>
        </authorList>
    </citation>
    <scope>NUCLEOTIDE SEQUENCE</scope>
    <source>
        <strain evidence="4">ChiGjej1B1-1684</strain>
    </source>
</reference>
<evidence type="ECO:0000259" key="3">
    <source>
        <dbReference type="Pfam" id="PF14478"/>
    </source>
</evidence>
<accession>A0A9D1LX99</accession>
<dbReference type="Pfam" id="PF14478">
    <property type="entry name" value="DUF4430"/>
    <property type="match status" value="1"/>
</dbReference>
<proteinExistence type="predicted"/>
<keyword evidence="2" id="KW-0732">Signal</keyword>
<dbReference type="AlphaFoldDB" id="A0A9D1LX99"/>
<evidence type="ECO:0000256" key="2">
    <source>
        <dbReference type="SAM" id="SignalP"/>
    </source>
</evidence>
<dbReference type="Proteomes" id="UP000824118">
    <property type="component" value="Unassembled WGS sequence"/>
</dbReference>
<dbReference type="Gene3D" id="2.170.130.30">
    <property type="match status" value="1"/>
</dbReference>
<comment type="caution">
    <text evidence="4">The sequence shown here is derived from an EMBL/GenBank/DDBJ whole genome shotgun (WGS) entry which is preliminary data.</text>
</comment>
<feature type="chain" id="PRO_5038339274" evidence="2">
    <location>
        <begin position="28"/>
        <end position="259"/>
    </location>
</feature>
<feature type="region of interest" description="Disordered" evidence="1">
    <location>
        <begin position="25"/>
        <end position="124"/>
    </location>
</feature>
<organism evidence="4 5">
    <name type="scientific">Candidatus Limousia pullorum</name>
    <dbReference type="NCBI Taxonomy" id="2840860"/>
    <lineage>
        <taxon>Bacteria</taxon>
        <taxon>Bacillati</taxon>
        <taxon>Bacillota</taxon>
        <taxon>Clostridia</taxon>
        <taxon>Eubacteriales</taxon>
        <taxon>Oscillospiraceae</taxon>
        <taxon>Oscillospiraceae incertae sedis</taxon>
        <taxon>Candidatus Limousia</taxon>
    </lineage>
</organism>
<evidence type="ECO:0000313" key="5">
    <source>
        <dbReference type="Proteomes" id="UP000824118"/>
    </source>
</evidence>
<feature type="compositionally biased region" description="Polar residues" evidence="1">
    <location>
        <begin position="59"/>
        <end position="78"/>
    </location>
</feature>
<gene>
    <name evidence="4" type="ORF">IAD22_01385</name>
</gene>
<dbReference type="InterPro" id="IPR027954">
    <property type="entry name" value="Transcobalamin-like_C"/>
</dbReference>